<gene>
    <name evidence="3" type="ORF">HQ497_10880</name>
</gene>
<dbReference type="PANTHER" id="PTHR42886">
    <property type="entry name" value="RE40534P-RELATED"/>
    <property type="match status" value="1"/>
</dbReference>
<accession>A0A972VX16</accession>
<evidence type="ECO:0000313" key="3">
    <source>
        <dbReference type="EMBL" id="NQV65855.1"/>
    </source>
</evidence>
<keyword evidence="3" id="KW-0378">Hydrolase</keyword>
<organism evidence="3 4">
    <name type="scientific">SAR86 cluster bacterium</name>
    <dbReference type="NCBI Taxonomy" id="2030880"/>
    <lineage>
        <taxon>Bacteria</taxon>
        <taxon>Pseudomonadati</taxon>
        <taxon>Pseudomonadota</taxon>
        <taxon>Gammaproteobacteria</taxon>
        <taxon>SAR86 cluster</taxon>
    </lineage>
</organism>
<keyword evidence="1" id="KW-0732">Signal</keyword>
<protein>
    <submittedName>
        <fullName evidence="3">Alpha/beta fold hydrolase</fullName>
    </submittedName>
</protein>
<name>A0A972VX16_9GAMM</name>
<dbReference type="GO" id="GO:0016787">
    <property type="term" value="F:hydrolase activity"/>
    <property type="evidence" value="ECO:0007669"/>
    <property type="project" value="UniProtKB-KW"/>
</dbReference>
<feature type="chain" id="PRO_5037517137" evidence="1">
    <location>
        <begin position="23"/>
        <end position="291"/>
    </location>
</feature>
<dbReference type="SUPFAM" id="SSF53474">
    <property type="entry name" value="alpha/beta-Hydrolases"/>
    <property type="match status" value="1"/>
</dbReference>
<dbReference type="Gene3D" id="3.40.50.1820">
    <property type="entry name" value="alpha/beta hydrolase"/>
    <property type="match status" value="1"/>
</dbReference>
<sequence>MRRKSIHLLLIMLALFPMSAIAATPVQLEHQGLLLNANWQESAEPGSGPLFLIVHGTWAHGGMEIIAGLQDSLAANGYDSLAITLSLGVSDRQGFMSCDTVIKANHADAAAEINRWVEFAKTLSDHIVLVGHSRGGNQVMLYQQQFQAPEVKRFVLIAPMTWNAAESATGYEAQVGRSLADVMAQAQADPKAIIKAGVVYCPTAEVLASSFLSYYDAEPNRNTPALLATVRRPVLVFEGTEDPLANGFKSQVALFEKNQQVTVQWIDGADHFFRDLYTDELVDSMLEWLQR</sequence>
<evidence type="ECO:0000259" key="2">
    <source>
        <dbReference type="Pfam" id="PF12697"/>
    </source>
</evidence>
<feature type="domain" description="AB hydrolase-1" evidence="2">
    <location>
        <begin position="52"/>
        <end position="273"/>
    </location>
</feature>
<dbReference type="EMBL" id="JABMOJ010000411">
    <property type="protein sequence ID" value="NQV65855.1"/>
    <property type="molecule type" value="Genomic_DNA"/>
</dbReference>
<dbReference type="PANTHER" id="PTHR42886:SF29">
    <property type="entry name" value="PUMMELIG, ISOFORM A"/>
    <property type="match status" value="1"/>
</dbReference>
<dbReference type="Pfam" id="PF12697">
    <property type="entry name" value="Abhydrolase_6"/>
    <property type="match status" value="1"/>
</dbReference>
<dbReference type="AlphaFoldDB" id="A0A972VX16"/>
<dbReference type="Proteomes" id="UP000754644">
    <property type="component" value="Unassembled WGS sequence"/>
</dbReference>
<dbReference type="InterPro" id="IPR000073">
    <property type="entry name" value="AB_hydrolase_1"/>
</dbReference>
<feature type="signal peptide" evidence="1">
    <location>
        <begin position="1"/>
        <end position="22"/>
    </location>
</feature>
<reference evidence="3" key="1">
    <citation type="submission" date="2020-05" db="EMBL/GenBank/DDBJ databases">
        <title>Sulfur intermediates as new biogeochemical hubs in an aquatic model microbial ecosystem.</title>
        <authorList>
            <person name="Vigneron A."/>
        </authorList>
    </citation>
    <scope>NUCLEOTIDE SEQUENCE</scope>
    <source>
        <strain evidence="3">Bin.250</strain>
    </source>
</reference>
<evidence type="ECO:0000256" key="1">
    <source>
        <dbReference type="SAM" id="SignalP"/>
    </source>
</evidence>
<dbReference type="InterPro" id="IPR029058">
    <property type="entry name" value="AB_hydrolase_fold"/>
</dbReference>
<evidence type="ECO:0000313" key="4">
    <source>
        <dbReference type="Proteomes" id="UP000754644"/>
    </source>
</evidence>
<comment type="caution">
    <text evidence="3">The sequence shown here is derived from an EMBL/GenBank/DDBJ whole genome shotgun (WGS) entry which is preliminary data.</text>
</comment>
<proteinExistence type="predicted"/>